<dbReference type="AlphaFoldDB" id="D4B6B6"/>
<accession>D4B6B6</accession>
<dbReference type="EMBL" id="ABWL02000002">
    <property type="protein sequence ID" value="EFE10575.1"/>
    <property type="molecule type" value="Genomic_DNA"/>
</dbReference>
<evidence type="ECO:0000313" key="2">
    <source>
        <dbReference type="Proteomes" id="UP000003880"/>
    </source>
</evidence>
<reference evidence="1 2" key="1">
    <citation type="submission" date="2010-02" db="EMBL/GenBank/DDBJ databases">
        <authorList>
            <person name="Weinstock G."/>
            <person name="Sodergren E."/>
            <person name="Clifton S."/>
            <person name="Fulton L."/>
            <person name="Fulton B."/>
            <person name="Courtney L."/>
            <person name="Fronick C."/>
            <person name="Harrison M."/>
            <person name="Strong C."/>
            <person name="Farmer C."/>
            <person name="Delahaunty K."/>
            <person name="Markovic C."/>
            <person name="Hall O."/>
            <person name="Minx P."/>
            <person name="Tomlinson C."/>
            <person name="Mitreva M."/>
            <person name="Nelson J."/>
            <person name="Hou S."/>
            <person name="Wollam A."/>
            <person name="Pepin K.H."/>
            <person name="Johnson M."/>
            <person name="Bhonagiri V."/>
            <person name="Zhang X."/>
            <person name="Suruliraj S."/>
            <person name="Warren W."/>
            <person name="Chinwalla A."/>
            <person name="Mardis E.R."/>
            <person name="Wilson R.K."/>
        </authorList>
    </citation>
    <scope>NUCLEOTIDE SEQUENCE [LARGE SCALE GENOMIC DNA]</scope>
    <source>
        <strain evidence="1 2">ATCC 29220</strain>
    </source>
</reference>
<dbReference type="HOGENOM" id="CLU_3133890_0_0_6"/>
<sequence length="49" mass="5584">MITIVLLTAKRFSSFFCALSSFFHYFSAKSEGGSHFYACDILCITKHKK</sequence>
<proteinExistence type="predicted"/>
<name>D4B6B6_9ENTR</name>
<dbReference type="Proteomes" id="UP000003880">
    <property type="component" value="Unassembled WGS sequence"/>
</dbReference>
<evidence type="ECO:0000313" key="1">
    <source>
        <dbReference type="EMBL" id="EFE10575.1"/>
    </source>
</evidence>
<organism evidence="1 2">
    <name type="scientific">Citrobacter youngae ATCC 29220</name>
    <dbReference type="NCBI Taxonomy" id="500640"/>
    <lineage>
        <taxon>Bacteria</taxon>
        <taxon>Pseudomonadati</taxon>
        <taxon>Pseudomonadota</taxon>
        <taxon>Gammaproteobacteria</taxon>
        <taxon>Enterobacterales</taxon>
        <taxon>Enterobacteriaceae</taxon>
        <taxon>Citrobacter</taxon>
        <taxon>Citrobacter freundii complex</taxon>
    </lineage>
</organism>
<comment type="caution">
    <text evidence="1">The sequence shown here is derived from an EMBL/GenBank/DDBJ whole genome shotgun (WGS) entry which is preliminary data.</text>
</comment>
<gene>
    <name evidence="1" type="ORF">CIT292_06753</name>
</gene>
<protein>
    <submittedName>
        <fullName evidence="1">Uncharacterized protein</fullName>
    </submittedName>
</protein>